<evidence type="ECO:0000313" key="1">
    <source>
        <dbReference type="EMBL" id="UYF76594.1"/>
    </source>
</evidence>
<dbReference type="RefSeq" id="WP_004997225.1">
    <property type="nucleotide sequence ID" value="NZ_CP089044.1"/>
</dbReference>
<dbReference type="Proteomes" id="UP001164081">
    <property type="component" value="Chromosome"/>
</dbReference>
<name>A0AA46P3A3_9GAMM</name>
<dbReference type="GeneID" id="66212254"/>
<accession>A0AA46P3A3</accession>
<sequence length="108" mass="12483">MGLLFNTDFLEQFGCFAGEESEATHYSTFGGSEWKLLVNKSQIFYWNALSKSWKKWPLTLAHCTPIGEKEPNFRCGPQKPIEQQVINIVRIDRDVYYPNRGRSHIVGD</sequence>
<reference evidence="1" key="1">
    <citation type="journal article" date="2022" name="J Glob Antimicrob Resist">
        <title>Comparative analysis of IMP-4- and OXA-58-containing plasmids of three carbapenemase-producing Acinetobacter ursingii strains in the Netherlands.</title>
        <authorList>
            <person name="Hendrickx A.P.A."/>
            <person name="Schade R.P."/>
            <person name="Landman F."/>
            <person name="Bosch T."/>
            <person name="Schouls L.M."/>
            <person name="van Dijk K."/>
        </authorList>
    </citation>
    <scope>NUCLEOTIDE SEQUENCE</scope>
    <source>
        <strain evidence="1">RIVM_C010761</strain>
    </source>
</reference>
<gene>
    <name evidence="1" type="ORF">LSO58_06890</name>
</gene>
<dbReference type="EMBL" id="CP089044">
    <property type="protein sequence ID" value="UYF76594.1"/>
    <property type="molecule type" value="Genomic_DNA"/>
</dbReference>
<proteinExistence type="predicted"/>
<protein>
    <submittedName>
        <fullName evidence="1">Uncharacterized protein</fullName>
    </submittedName>
</protein>
<evidence type="ECO:0000313" key="2">
    <source>
        <dbReference type="Proteomes" id="UP001164081"/>
    </source>
</evidence>
<dbReference type="AlphaFoldDB" id="A0AA46P3A3"/>
<organism evidence="1 2">
    <name type="scientific">Acinetobacter ursingii</name>
    <dbReference type="NCBI Taxonomy" id="108980"/>
    <lineage>
        <taxon>Bacteria</taxon>
        <taxon>Pseudomonadati</taxon>
        <taxon>Pseudomonadota</taxon>
        <taxon>Gammaproteobacteria</taxon>
        <taxon>Moraxellales</taxon>
        <taxon>Moraxellaceae</taxon>
        <taxon>Acinetobacter</taxon>
    </lineage>
</organism>